<dbReference type="GO" id="GO:0006633">
    <property type="term" value="P:fatty acid biosynthetic process"/>
    <property type="evidence" value="ECO:0007669"/>
    <property type="project" value="TreeGrafter"/>
</dbReference>
<dbReference type="Proteomes" id="UP000078348">
    <property type="component" value="Unassembled WGS sequence"/>
</dbReference>
<dbReference type="Pfam" id="PF02801">
    <property type="entry name" value="Ketoacyl-synt_C"/>
    <property type="match status" value="1"/>
</dbReference>
<evidence type="ECO:0000256" key="3">
    <source>
        <dbReference type="ARBA" id="ARBA00022679"/>
    </source>
</evidence>
<dbReference type="EC" id="2.3.1.41" evidence="2"/>
<protein>
    <recommendedName>
        <fullName evidence="2">beta-ketoacyl-[acyl-carrier-protein] synthase I</fullName>
        <ecNumber evidence="2">2.3.1.41</ecNumber>
    </recommendedName>
</protein>
<dbReference type="NCBIfam" id="NF005589">
    <property type="entry name" value="PRK07314.1"/>
    <property type="match status" value="1"/>
</dbReference>
<evidence type="ECO:0000313" key="7">
    <source>
        <dbReference type="Proteomes" id="UP000078348"/>
    </source>
</evidence>
<comment type="similarity">
    <text evidence="1 4">Belongs to the thiolase-like superfamily. Beta-ketoacyl-ACP synthases family.</text>
</comment>
<dbReference type="SMART" id="SM00825">
    <property type="entry name" value="PKS_KS"/>
    <property type="match status" value="1"/>
</dbReference>
<dbReference type="InterPro" id="IPR020841">
    <property type="entry name" value="PKS_Beta-ketoAc_synthase_dom"/>
</dbReference>
<dbReference type="InterPro" id="IPR016039">
    <property type="entry name" value="Thiolase-like"/>
</dbReference>
<sequence>MQRVVVTGVGAITPLGVGMERCFQEIVAGKSGIVSLTSEAFKKCKCRIGAPVPRGSQPYEYNPERYSVKSKERTPNVIAYAVAAAQECVDNSGLCLEKGPYSKDRIGVFISTGIGNIEEIDASLSPFFVPRILSNLPASNVSIQFGLKGPCVSNNMACASSAHSILEGVRSIRYNECDAAFVGGTESCIGRLGYFGFGAMHALASHSNDHPLAGSCPFDKRRCGFVMGEGGVVLLLESYERAKARGASILCEVVDGFTNTDAYHITSPCPDGSGAAACMTQLLKKANVQPEQVGYINAHATSTQIGDRAEMQAIHSVFGSLSSLPCISSTKGATGHLLGAAGALEAAICGYALKERVLPPTLNLEETDIDFGFNLIPKKAIKKDVEYALSNSFGFGGVNVSLLFRSVHCSCFLVRCDELFT</sequence>
<dbReference type="InterPro" id="IPR014030">
    <property type="entry name" value="Ketoacyl_synth_N"/>
</dbReference>
<keyword evidence="3 4" id="KW-0808">Transferase</keyword>
<evidence type="ECO:0000256" key="2">
    <source>
        <dbReference type="ARBA" id="ARBA00013191"/>
    </source>
</evidence>
<evidence type="ECO:0000259" key="5">
    <source>
        <dbReference type="PROSITE" id="PS52004"/>
    </source>
</evidence>
<reference evidence="6 7" key="1">
    <citation type="submission" date="2016-05" db="EMBL/GenBank/DDBJ databases">
        <title>Nuclear genome of Blastocystis sp. subtype 1 NandII.</title>
        <authorList>
            <person name="Gentekaki E."/>
            <person name="Curtis B."/>
            <person name="Stairs C."/>
            <person name="Eme L."/>
            <person name="Herman E."/>
            <person name="Klimes V."/>
            <person name="Arias M.C."/>
            <person name="Elias M."/>
            <person name="Hilliou F."/>
            <person name="Klute M."/>
            <person name="Malik S.-B."/>
            <person name="Pightling A."/>
            <person name="Rachubinski R."/>
            <person name="Salas D."/>
            <person name="Schlacht A."/>
            <person name="Suga H."/>
            <person name="Archibald J."/>
            <person name="Ball S.G."/>
            <person name="Clark G."/>
            <person name="Dacks J."/>
            <person name="Van Der Giezen M."/>
            <person name="Tsaousis A."/>
            <person name="Roger A."/>
        </authorList>
    </citation>
    <scope>NUCLEOTIDE SEQUENCE [LARGE SCALE GENOMIC DNA]</scope>
    <source>
        <strain evidence="7">ATCC 50177 / NandII</strain>
    </source>
</reference>
<proteinExistence type="inferred from homology"/>
<dbReference type="PANTHER" id="PTHR11712:SF336">
    <property type="entry name" value="3-OXOACYL-[ACYL-CARRIER-PROTEIN] SYNTHASE, MITOCHONDRIAL"/>
    <property type="match status" value="1"/>
</dbReference>
<dbReference type="OrthoDB" id="200402at2759"/>
<organism evidence="6 7">
    <name type="scientific">Blastocystis sp. subtype 1 (strain ATCC 50177 / NandII)</name>
    <dbReference type="NCBI Taxonomy" id="478820"/>
    <lineage>
        <taxon>Eukaryota</taxon>
        <taxon>Sar</taxon>
        <taxon>Stramenopiles</taxon>
        <taxon>Bigyra</taxon>
        <taxon>Opalozoa</taxon>
        <taxon>Opalinata</taxon>
        <taxon>Blastocystidae</taxon>
        <taxon>Blastocystis</taxon>
    </lineage>
</organism>
<gene>
    <name evidence="6" type="ORF">AV274_2431</name>
</gene>
<dbReference type="STRING" id="478820.A0A196SIS7"/>
<dbReference type="PANTHER" id="PTHR11712">
    <property type="entry name" value="POLYKETIDE SYNTHASE-RELATED"/>
    <property type="match status" value="1"/>
</dbReference>
<feature type="domain" description="Ketosynthase family 3 (KS3)" evidence="5">
    <location>
        <begin position="1"/>
        <end position="406"/>
    </location>
</feature>
<evidence type="ECO:0000313" key="6">
    <source>
        <dbReference type="EMBL" id="OAO15849.1"/>
    </source>
</evidence>
<evidence type="ECO:0000256" key="4">
    <source>
        <dbReference type="RuleBase" id="RU003694"/>
    </source>
</evidence>
<evidence type="ECO:0000256" key="1">
    <source>
        <dbReference type="ARBA" id="ARBA00008467"/>
    </source>
</evidence>
<dbReference type="InterPro" id="IPR000794">
    <property type="entry name" value="Beta-ketoacyl_synthase"/>
</dbReference>
<dbReference type="PROSITE" id="PS52004">
    <property type="entry name" value="KS3_2"/>
    <property type="match status" value="1"/>
</dbReference>
<dbReference type="Gene3D" id="3.40.47.10">
    <property type="match status" value="1"/>
</dbReference>
<name>A0A196SIS7_BLAHN</name>
<comment type="caution">
    <text evidence="6">The sequence shown here is derived from an EMBL/GenBank/DDBJ whole genome shotgun (WGS) entry which is preliminary data.</text>
</comment>
<dbReference type="EMBL" id="LXWW01000113">
    <property type="protein sequence ID" value="OAO15849.1"/>
    <property type="molecule type" value="Genomic_DNA"/>
</dbReference>
<dbReference type="InterPro" id="IPR014031">
    <property type="entry name" value="Ketoacyl_synth_C"/>
</dbReference>
<dbReference type="AlphaFoldDB" id="A0A196SIS7"/>
<keyword evidence="7" id="KW-1185">Reference proteome</keyword>
<accession>A0A196SIS7</accession>
<dbReference type="CDD" id="cd00834">
    <property type="entry name" value="KAS_I_II"/>
    <property type="match status" value="1"/>
</dbReference>
<dbReference type="GO" id="GO:0004315">
    <property type="term" value="F:3-oxoacyl-[acyl-carrier-protein] synthase activity"/>
    <property type="evidence" value="ECO:0007669"/>
    <property type="project" value="UniProtKB-EC"/>
</dbReference>
<dbReference type="GO" id="GO:0005739">
    <property type="term" value="C:mitochondrion"/>
    <property type="evidence" value="ECO:0007669"/>
    <property type="project" value="TreeGrafter"/>
</dbReference>
<dbReference type="SUPFAM" id="SSF53901">
    <property type="entry name" value="Thiolase-like"/>
    <property type="match status" value="2"/>
</dbReference>
<dbReference type="Pfam" id="PF00109">
    <property type="entry name" value="ketoacyl-synt"/>
    <property type="match status" value="1"/>
</dbReference>